<reference evidence="1 2" key="1">
    <citation type="journal article" date="2016" name="Nat. Commun.">
        <title>Extremotolerant tardigrade genome and improved radiotolerance of human cultured cells by tardigrade-unique protein.</title>
        <authorList>
            <person name="Hashimoto T."/>
            <person name="Horikawa D.D."/>
            <person name="Saito Y."/>
            <person name="Kuwahara H."/>
            <person name="Kozuka-Hata H."/>
            <person name="Shin-I T."/>
            <person name="Minakuchi Y."/>
            <person name="Ohishi K."/>
            <person name="Motoyama A."/>
            <person name="Aizu T."/>
            <person name="Enomoto A."/>
            <person name="Kondo K."/>
            <person name="Tanaka S."/>
            <person name="Hara Y."/>
            <person name="Koshikawa S."/>
            <person name="Sagara H."/>
            <person name="Miura T."/>
            <person name="Yokobori S."/>
            <person name="Miyagawa K."/>
            <person name="Suzuki Y."/>
            <person name="Kubo T."/>
            <person name="Oyama M."/>
            <person name="Kohara Y."/>
            <person name="Fujiyama A."/>
            <person name="Arakawa K."/>
            <person name="Katayama T."/>
            <person name="Toyoda A."/>
            <person name="Kunieda T."/>
        </authorList>
    </citation>
    <scope>NUCLEOTIDE SEQUENCE [LARGE SCALE GENOMIC DNA]</scope>
    <source>
        <strain evidence="1 2">YOKOZUNA-1</strain>
    </source>
</reference>
<dbReference type="EMBL" id="BDGG01000006">
    <property type="protein sequence ID" value="GAV00487.1"/>
    <property type="molecule type" value="Genomic_DNA"/>
</dbReference>
<protein>
    <submittedName>
        <fullName evidence="1">Uncharacterized protein</fullName>
    </submittedName>
</protein>
<evidence type="ECO:0000313" key="2">
    <source>
        <dbReference type="Proteomes" id="UP000186922"/>
    </source>
</evidence>
<proteinExistence type="predicted"/>
<dbReference type="AlphaFoldDB" id="A0A1D1VFQ2"/>
<evidence type="ECO:0000313" key="1">
    <source>
        <dbReference type="EMBL" id="GAV00487.1"/>
    </source>
</evidence>
<name>A0A1D1VFQ2_RAMVA</name>
<organism evidence="1 2">
    <name type="scientific">Ramazzottius varieornatus</name>
    <name type="common">Water bear</name>
    <name type="synonym">Tardigrade</name>
    <dbReference type="NCBI Taxonomy" id="947166"/>
    <lineage>
        <taxon>Eukaryota</taxon>
        <taxon>Metazoa</taxon>
        <taxon>Ecdysozoa</taxon>
        <taxon>Tardigrada</taxon>
        <taxon>Eutardigrada</taxon>
        <taxon>Parachela</taxon>
        <taxon>Hypsibioidea</taxon>
        <taxon>Ramazzottiidae</taxon>
        <taxon>Ramazzottius</taxon>
    </lineage>
</organism>
<accession>A0A1D1VFQ2</accession>
<dbReference type="Proteomes" id="UP000186922">
    <property type="component" value="Unassembled WGS sequence"/>
</dbReference>
<gene>
    <name evidence="1" type="primary">RvY_11326-1</name>
    <name evidence="1" type="synonym">RvY_11326.1</name>
    <name evidence="1" type="ORF">RvY_11326</name>
</gene>
<keyword evidence="2" id="KW-1185">Reference proteome</keyword>
<sequence length="156" mass="17787">MISSLTSFLPLSFKFCPSSFEPCHSCVSLCSLCFVTSLVEPYHRLSDDKVLWNNRKRGRDDNKTGAWVANKPIKRVCADRVLKFSRNYDRRYSWMMSHCHFACFAFPTFPRGPCLDSHSATPHILVVLHLLILDAPCEPGTIHEILVVKAYCLVHA</sequence>
<comment type="caution">
    <text evidence="1">The sequence shown here is derived from an EMBL/GenBank/DDBJ whole genome shotgun (WGS) entry which is preliminary data.</text>
</comment>